<comment type="similarity">
    <text evidence="1 8">Belongs to the peptidase A1 family.</text>
</comment>
<dbReference type="InterPro" id="IPR021109">
    <property type="entry name" value="Peptidase_aspartic_dom_sf"/>
</dbReference>
<sequence>MAPLPNLFFLLAYFSLVSFCSRVHGGETQPSFHSIDIRSIIPSTICSSSNASSGNRLTVVHQHGPCSPLINPRQRLSHRKILHRDQARVVSLHNRISTSRKDKSAGSLAGVTVPNRVGISFSTLDYVVTVGFGTPKKHFTVIFDTGSDISWIQCQPCAGGCYAQKETLFDPSQSSTYANISCTSADCLSFGSYCDASSTCIYSVEYGDGSYTVGFLARETLTLTPSNVLTKFDFGCGETNKGLFGSVAGLVGLGRGKASLASQAAQVYGGVFSYCLPPRVSSTGYLTLGASGPSPNVKFTPMLTEPAAPSFYFVELMGLRVGEKNLSIPSSTFTDVGTIIDSGTVITRLPSSGYSALRDEFRRQMANYSMAPPLSIFDTCYNFTGVVSVSLPPVGLLFSGGVTLDVDPSGILYVVSMSQACLAFAANDDPGSISIIGNVQQRTYDIVYDVARGMIGFGAGGCS</sequence>
<protein>
    <submittedName>
        <fullName evidence="12">Aspartyl protease family protein At5g10770</fullName>
    </submittedName>
</protein>
<dbReference type="PROSITE" id="PS51767">
    <property type="entry name" value="PEPTIDASE_A1"/>
    <property type="match status" value="1"/>
</dbReference>
<dbReference type="FunFam" id="2.40.70.10:FF:000013">
    <property type="entry name" value="Aspartyl protease AED1"/>
    <property type="match status" value="1"/>
</dbReference>
<proteinExistence type="inferred from homology"/>
<evidence type="ECO:0000256" key="8">
    <source>
        <dbReference type="RuleBase" id="RU000454"/>
    </source>
</evidence>
<dbReference type="PROSITE" id="PS00141">
    <property type="entry name" value="ASP_PROTEASE"/>
    <property type="match status" value="1"/>
</dbReference>
<dbReference type="InterPro" id="IPR033873">
    <property type="entry name" value="CND41-like"/>
</dbReference>
<keyword evidence="6" id="KW-1015">Disulfide bond</keyword>
<dbReference type="InterPro" id="IPR032861">
    <property type="entry name" value="TAXi_N"/>
</dbReference>
<evidence type="ECO:0000256" key="6">
    <source>
        <dbReference type="ARBA" id="ARBA00023157"/>
    </source>
</evidence>
<evidence type="ECO:0000256" key="9">
    <source>
        <dbReference type="SAM" id="SignalP"/>
    </source>
</evidence>
<dbReference type="Gene3D" id="2.40.70.10">
    <property type="entry name" value="Acid Proteases"/>
    <property type="match status" value="2"/>
</dbReference>
<dbReference type="RefSeq" id="XP_019703899.1">
    <property type="nucleotide sequence ID" value="XM_019848340.2"/>
</dbReference>
<evidence type="ECO:0000256" key="1">
    <source>
        <dbReference type="ARBA" id="ARBA00007447"/>
    </source>
</evidence>
<dbReference type="KEGG" id="egu:109505516"/>
<dbReference type="PANTHER" id="PTHR13683:SF750">
    <property type="entry name" value="ASPARTYL PROTEASE AED1"/>
    <property type="match status" value="1"/>
</dbReference>
<evidence type="ECO:0000313" key="12">
    <source>
        <dbReference type="RefSeq" id="XP_019703899.1"/>
    </source>
</evidence>
<evidence type="ECO:0000256" key="7">
    <source>
        <dbReference type="PIRSR" id="PIRSR601461-1"/>
    </source>
</evidence>
<feature type="active site" evidence="7">
    <location>
        <position position="144"/>
    </location>
</feature>
<gene>
    <name evidence="12" type="primary">LOC109505516</name>
</gene>
<dbReference type="Pfam" id="PF14541">
    <property type="entry name" value="TAXi_C"/>
    <property type="match status" value="1"/>
</dbReference>
<dbReference type="InterPro" id="IPR032799">
    <property type="entry name" value="TAXi_C"/>
</dbReference>
<dbReference type="InterPro" id="IPR001969">
    <property type="entry name" value="Aspartic_peptidase_AS"/>
</dbReference>
<dbReference type="CDD" id="cd05472">
    <property type="entry name" value="cnd41_like"/>
    <property type="match status" value="1"/>
</dbReference>
<evidence type="ECO:0000256" key="4">
    <source>
        <dbReference type="ARBA" id="ARBA00022750"/>
    </source>
</evidence>
<keyword evidence="4 8" id="KW-0064">Aspartyl protease</keyword>
<evidence type="ECO:0000313" key="11">
    <source>
        <dbReference type="Proteomes" id="UP000504607"/>
    </source>
</evidence>
<dbReference type="GeneID" id="109505516"/>
<dbReference type="PANTHER" id="PTHR13683">
    <property type="entry name" value="ASPARTYL PROTEASES"/>
    <property type="match status" value="1"/>
</dbReference>
<evidence type="ECO:0000256" key="3">
    <source>
        <dbReference type="ARBA" id="ARBA00022729"/>
    </source>
</evidence>
<evidence type="ECO:0000256" key="5">
    <source>
        <dbReference type="ARBA" id="ARBA00022801"/>
    </source>
</evidence>
<feature type="chain" id="PRO_5026905366" evidence="9">
    <location>
        <begin position="26"/>
        <end position="463"/>
    </location>
</feature>
<feature type="domain" description="Peptidase A1" evidence="10">
    <location>
        <begin position="126"/>
        <end position="458"/>
    </location>
</feature>
<keyword evidence="5 8" id="KW-0378">Hydrolase</keyword>
<keyword evidence="11" id="KW-1185">Reference proteome</keyword>
<dbReference type="SUPFAM" id="SSF50630">
    <property type="entry name" value="Acid proteases"/>
    <property type="match status" value="1"/>
</dbReference>
<dbReference type="InterPro" id="IPR001461">
    <property type="entry name" value="Aspartic_peptidase_A1"/>
</dbReference>
<keyword evidence="3 9" id="KW-0732">Signal</keyword>
<dbReference type="AlphaFoldDB" id="A0A6J0PF16"/>
<dbReference type="FunFam" id="2.40.70.10:FF:000021">
    <property type="entry name" value="Aspartyl protease AED1"/>
    <property type="match status" value="1"/>
</dbReference>
<dbReference type="Pfam" id="PF14543">
    <property type="entry name" value="TAXi_N"/>
    <property type="match status" value="1"/>
</dbReference>
<feature type="signal peptide" evidence="9">
    <location>
        <begin position="1"/>
        <end position="25"/>
    </location>
</feature>
<name>A0A6J0PF16_ELAGV</name>
<dbReference type="PRINTS" id="PR00792">
    <property type="entry name" value="PEPSIN"/>
</dbReference>
<organism evidence="11 12">
    <name type="scientific">Elaeis guineensis var. tenera</name>
    <name type="common">Oil palm</name>
    <dbReference type="NCBI Taxonomy" id="51953"/>
    <lineage>
        <taxon>Eukaryota</taxon>
        <taxon>Viridiplantae</taxon>
        <taxon>Streptophyta</taxon>
        <taxon>Embryophyta</taxon>
        <taxon>Tracheophyta</taxon>
        <taxon>Spermatophyta</taxon>
        <taxon>Magnoliopsida</taxon>
        <taxon>Liliopsida</taxon>
        <taxon>Arecaceae</taxon>
        <taxon>Arecoideae</taxon>
        <taxon>Cocoseae</taxon>
        <taxon>Elaeidinae</taxon>
        <taxon>Elaeis</taxon>
    </lineage>
</organism>
<dbReference type="InterPro" id="IPR033121">
    <property type="entry name" value="PEPTIDASE_A1"/>
</dbReference>
<dbReference type="Proteomes" id="UP000504607">
    <property type="component" value="Chromosome 2"/>
</dbReference>
<evidence type="ECO:0000256" key="2">
    <source>
        <dbReference type="ARBA" id="ARBA00022670"/>
    </source>
</evidence>
<feature type="active site" evidence="7">
    <location>
        <position position="341"/>
    </location>
</feature>
<dbReference type="GO" id="GO:0004190">
    <property type="term" value="F:aspartic-type endopeptidase activity"/>
    <property type="evidence" value="ECO:0007669"/>
    <property type="project" value="UniProtKB-KW"/>
</dbReference>
<dbReference type="OrthoDB" id="2747330at2759"/>
<evidence type="ECO:0000259" key="10">
    <source>
        <dbReference type="PROSITE" id="PS51767"/>
    </source>
</evidence>
<keyword evidence="2 8" id="KW-0645">Protease</keyword>
<dbReference type="InParanoid" id="A0A6J0PF16"/>
<dbReference type="GO" id="GO:0006508">
    <property type="term" value="P:proteolysis"/>
    <property type="evidence" value="ECO:0007669"/>
    <property type="project" value="UniProtKB-KW"/>
</dbReference>
<accession>A0A6J0PF16</accession>
<reference evidence="12" key="1">
    <citation type="submission" date="2025-08" db="UniProtKB">
        <authorList>
            <consortium name="RefSeq"/>
        </authorList>
    </citation>
    <scope>IDENTIFICATION</scope>
</reference>